<name>A0A9J7WYH6_CYPCA</name>
<evidence type="ECO:0000313" key="1">
    <source>
        <dbReference type="Ensembl" id="ENSCCRP00000099011.1"/>
    </source>
</evidence>
<organism evidence="1 2">
    <name type="scientific">Cyprinus carpio carpio</name>
    <dbReference type="NCBI Taxonomy" id="630221"/>
    <lineage>
        <taxon>Eukaryota</taxon>
        <taxon>Metazoa</taxon>
        <taxon>Chordata</taxon>
        <taxon>Craniata</taxon>
        <taxon>Vertebrata</taxon>
        <taxon>Euteleostomi</taxon>
        <taxon>Actinopterygii</taxon>
        <taxon>Neopterygii</taxon>
        <taxon>Teleostei</taxon>
        <taxon>Ostariophysi</taxon>
        <taxon>Cypriniformes</taxon>
        <taxon>Cyprinidae</taxon>
        <taxon>Cyprininae</taxon>
        <taxon>Cyprinus</taxon>
    </lineage>
</organism>
<protein>
    <submittedName>
        <fullName evidence="1">Uncharacterized protein</fullName>
    </submittedName>
</protein>
<keyword evidence="2" id="KW-1185">Reference proteome</keyword>
<dbReference type="AlphaFoldDB" id="A0A9J7WYH6"/>
<accession>A0A9J7WYH6</accession>
<sequence>MHVFVYIYIYIINIHSTHTHTHIYILCKEKLLFWMRLITINHLTAIKTIHYISCFTSLGRSEMNASSFSGPLQLCNKQTEPSIYTYRHAAPERLCQSHSAMKRTK</sequence>
<evidence type="ECO:0000313" key="2">
    <source>
        <dbReference type="Proteomes" id="UP001108240"/>
    </source>
</evidence>
<dbReference type="Ensembl" id="ENSCCRT00000114462.1">
    <property type="protein sequence ID" value="ENSCCRP00000099011.1"/>
    <property type="gene ID" value="ENSCCRG00000082592.1"/>
</dbReference>
<proteinExistence type="predicted"/>
<dbReference type="Proteomes" id="UP001108240">
    <property type="component" value="Unplaced"/>
</dbReference>
<reference evidence="1" key="2">
    <citation type="submission" date="2025-09" db="UniProtKB">
        <authorList>
            <consortium name="Ensembl"/>
        </authorList>
    </citation>
    <scope>IDENTIFICATION</scope>
</reference>
<reference evidence="1" key="1">
    <citation type="submission" date="2025-08" db="UniProtKB">
        <authorList>
            <consortium name="Ensembl"/>
        </authorList>
    </citation>
    <scope>IDENTIFICATION</scope>
</reference>